<evidence type="ECO:0000313" key="10">
    <source>
        <dbReference type="Proteomes" id="UP000246058"/>
    </source>
</evidence>
<protein>
    <recommendedName>
        <fullName evidence="8">Peptidase S11 D-alanyl-D-alanine carboxypeptidase A N-terminal domain-containing protein</fullName>
    </recommendedName>
</protein>
<evidence type="ECO:0000256" key="3">
    <source>
        <dbReference type="ARBA" id="ARBA00022801"/>
    </source>
</evidence>
<dbReference type="GO" id="GO:0008360">
    <property type="term" value="P:regulation of cell shape"/>
    <property type="evidence" value="ECO:0007669"/>
    <property type="project" value="UniProtKB-KW"/>
</dbReference>
<keyword evidence="5" id="KW-0573">Peptidoglycan synthesis</keyword>
<name>A0A2U8VP50_9HYPH</name>
<evidence type="ECO:0000256" key="1">
    <source>
        <dbReference type="ARBA" id="ARBA00007164"/>
    </source>
</evidence>
<evidence type="ECO:0000256" key="2">
    <source>
        <dbReference type="ARBA" id="ARBA00022729"/>
    </source>
</evidence>
<dbReference type="SUPFAM" id="SSF56601">
    <property type="entry name" value="beta-lactamase/transpeptidase-like"/>
    <property type="match status" value="1"/>
</dbReference>
<dbReference type="PRINTS" id="PR00725">
    <property type="entry name" value="DADACBPTASE1"/>
</dbReference>
<dbReference type="GO" id="GO:0009252">
    <property type="term" value="P:peptidoglycan biosynthetic process"/>
    <property type="evidence" value="ECO:0007669"/>
    <property type="project" value="UniProtKB-KW"/>
</dbReference>
<evidence type="ECO:0000313" key="9">
    <source>
        <dbReference type="EMBL" id="AWN35156.1"/>
    </source>
</evidence>
<reference evidence="9 10" key="1">
    <citation type="submission" date="2018-05" db="EMBL/GenBank/DDBJ databases">
        <title>Complete Genome Sequence of Methylobacterium sp. 17Sr1-43.</title>
        <authorList>
            <person name="Srinivasan S."/>
        </authorList>
    </citation>
    <scope>NUCLEOTIDE SEQUENCE [LARGE SCALE GENOMIC DNA]</scope>
    <source>
        <strain evidence="9 10">17Sr1-43</strain>
    </source>
</reference>
<gene>
    <name evidence="9" type="ORF">DK427_04875</name>
</gene>
<dbReference type="Pfam" id="PF00768">
    <property type="entry name" value="Peptidase_S11"/>
    <property type="match status" value="1"/>
</dbReference>
<dbReference type="InterPro" id="IPR012338">
    <property type="entry name" value="Beta-lactam/transpept-like"/>
</dbReference>
<dbReference type="Gene3D" id="3.40.710.10">
    <property type="entry name" value="DD-peptidase/beta-lactamase superfamily"/>
    <property type="match status" value="1"/>
</dbReference>
<dbReference type="GO" id="GO:0009002">
    <property type="term" value="F:serine-type D-Ala-D-Ala carboxypeptidase activity"/>
    <property type="evidence" value="ECO:0007669"/>
    <property type="project" value="InterPro"/>
</dbReference>
<keyword evidence="2" id="KW-0732">Signal</keyword>
<feature type="domain" description="Peptidase S11 D-alanyl-D-alanine carboxypeptidase A N-terminal" evidence="8">
    <location>
        <begin position="32"/>
        <end position="103"/>
    </location>
</feature>
<evidence type="ECO:0000259" key="8">
    <source>
        <dbReference type="Pfam" id="PF00768"/>
    </source>
</evidence>
<keyword evidence="10" id="KW-1185">Reference proteome</keyword>
<dbReference type="GO" id="GO:0006508">
    <property type="term" value="P:proteolysis"/>
    <property type="evidence" value="ECO:0007669"/>
    <property type="project" value="InterPro"/>
</dbReference>
<dbReference type="InterPro" id="IPR018044">
    <property type="entry name" value="Peptidase_S11"/>
</dbReference>
<comment type="similarity">
    <text evidence="1 7">Belongs to the peptidase S11 family.</text>
</comment>
<accession>A0A2U8VP50</accession>
<dbReference type="AlphaFoldDB" id="A0A2U8VP50"/>
<dbReference type="KEGG" id="meti:DK427_04875"/>
<evidence type="ECO:0000256" key="5">
    <source>
        <dbReference type="ARBA" id="ARBA00022984"/>
    </source>
</evidence>
<proteinExistence type="inferred from homology"/>
<evidence type="ECO:0000256" key="7">
    <source>
        <dbReference type="RuleBase" id="RU004016"/>
    </source>
</evidence>
<evidence type="ECO:0000256" key="4">
    <source>
        <dbReference type="ARBA" id="ARBA00022960"/>
    </source>
</evidence>
<dbReference type="Proteomes" id="UP000246058">
    <property type="component" value="Chromosome"/>
</dbReference>
<dbReference type="GO" id="GO:0071555">
    <property type="term" value="P:cell wall organization"/>
    <property type="evidence" value="ECO:0007669"/>
    <property type="project" value="UniProtKB-KW"/>
</dbReference>
<dbReference type="InterPro" id="IPR001967">
    <property type="entry name" value="Peptidase_S11_N"/>
</dbReference>
<sequence length="105" mass="11253">MVGTHRHARPGEYRHRIDAGRREIALLDVPAPGSWISVDDLLNGLPIVSANDAAVPLAVALAGTEEAFVARLNAAAWRLGMSMTHDENVWDDPGPSHHATASDLL</sequence>
<keyword evidence="4" id="KW-0133">Cell shape</keyword>
<evidence type="ECO:0000256" key="6">
    <source>
        <dbReference type="ARBA" id="ARBA00023316"/>
    </source>
</evidence>
<organism evidence="9 10">
    <name type="scientific">Methylobacterium radiodurans</name>
    <dbReference type="NCBI Taxonomy" id="2202828"/>
    <lineage>
        <taxon>Bacteria</taxon>
        <taxon>Pseudomonadati</taxon>
        <taxon>Pseudomonadota</taxon>
        <taxon>Alphaproteobacteria</taxon>
        <taxon>Hyphomicrobiales</taxon>
        <taxon>Methylobacteriaceae</taxon>
        <taxon>Methylobacterium</taxon>
    </lineage>
</organism>
<keyword evidence="3" id="KW-0378">Hydrolase</keyword>
<dbReference type="OrthoDB" id="7252792at2"/>
<keyword evidence="6" id="KW-0961">Cell wall biogenesis/degradation</keyword>
<dbReference type="EMBL" id="CP029551">
    <property type="protein sequence ID" value="AWN35156.1"/>
    <property type="molecule type" value="Genomic_DNA"/>
</dbReference>